<feature type="non-terminal residue" evidence="3">
    <location>
        <position position="1"/>
    </location>
</feature>
<dbReference type="AlphaFoldDB" id="A0A8S3BUX6"/>
<dbReference type="Proteomes" id="UP000681720">
    <property type="component" value="Unassembled WGS sequence"/>
</dbReference>
<dbReference type="Proteomes" id="UP000681967">
    <property type="component" value="Unassembled WGS sequence"/>
</dbReference>
<organism evidence="3 4">
    <name type="scientific">Rotaria magnacalcarata</name>
    <dbReference type="NCBI Taxonomy" id="392030"/>
    <lineage>
        <taxon>Eukaryota</taxon>
        <taxon>Metazoa</taxon>
        <taxon>Spiralia</taxon>
        <taxon>Gnathifera</taxon>
        <taxon>Rotifera</taxon>
        <taxon>Eurotatoria</taxon>
        <taxon>Bdelloidea</taxon>
        <taxon>Philodinida</taxon>
        <taxon>Philodinidae</taxon>
        <taxon>Rotaria</taxon>
    </lineage>
</organism>
<dbReference type="Proteomes" id="UP000676336">
    <property type="component" value="Unassembled WGS sequence"/>
</dbReference>
<comment type="caution">
    <text evidence="3">The sequence shown here is derived from an EMBL/GenBank/DDBJ whole genome shotgun (WGS) entry which is preliminary data.</text>
</comment>
<name>A0A8S3BUX6_9BILA</name>
<evidence type="ECO:0000313" key="1">
    <source>
        <dbReference type="EMBL" id="CAF4582659.1"/>
    </source>
</evidence>
<protein>
    <submittedName>
        <fullName evidence="3">Uncharacterized protein</fullName>
    </submittedName>
</protein>
<dbReference type="EMBL" id="CAJOBH010136435">
    <property type="protein sequence ID" value="CAF4784131.1"/>
    <property type="molecule type" value="Genomic_DNA"/>
</dbReference>
<evidence type="ECO:0000313" key="4">
    <source>
        <dbReference type="Proteomes" id="UP000676336"/>
    </source>
</evidence>
<accession>A0A8S3BUX6</accession>
<evidence type="ECO:0000313" key="3">
    <source>
        <dbReference type="EMBL" id="CAF4854888.1"/>
    </source>
</evidence>
<reference evidence="3" key="1">
    <citation type="submission" date="2021-02" db="EMBL/GenBank/DDBJ databases">
        <authorList>
            <person name="Nowell W R."/>
        </authorList>
    </citation>
    <scope>NUCLEOTIDE SEQUENCE</scope>
</reference>
<dbReference type="EMBL" id="CAJOBI010162016">
    <property type="protein sequence ID" value="CAF4854888.1"/>
    <property type="molecule type" value="Genomic_DNA"/>
</dbReference>
<proteinExistence type="predicted"/>
<sequence>IKELEFKCGNVDGRLQEREDDYSRKFQ</sequence>
<dbReference type="EMBL" id="CAJOBJ010099900">
    <property type="protein sequence ID" value="CAF4582659.1"/>
    <property type="molecule type" value="Genomic_DNA"/>
</dbReference>
<gene>
    <name evidence="2" type="ORF">BYL167_LOCUS47439</name>
    <name evidence="1" type="ORF">GIL414_LOCUS38147</name>
    <name evidence="3" type="ORF">SMN809_LOCUS49574</name>
</gene>
<evidence type="ECO:0000313" key="2">
    <source>
        <dbReference type="EMBL" id="CAF4784131.1"/>
    </source>
</evidence>